<sequence length="172" mass="19206">MSDNQAAAGAAANEFVVARTFDAPRELVLRVWAEAKHLERWWGPKGLSVSAAQLDFRPGGRFHYVMRTPDGHENWGLFRFLDIAEPERIVFVNSFSDAEGGVVRPPFEEDWPLEILHSVTFAEAGARTTILLKSSPLNATPEEEWVFRSGFASMEEGYGGTFDQLEAYLAEA</sequence>
<comment type="caution">
    <text evidence="3">The sequence shown here is derived from an EMBL/GenBank/DDBJ whole genome shotgun (WGS) entry which is preliminary data.</text>
</comment>
<dbReference type="SUPFAM" id="SSF55961">
    <property type="entry name" value="Bet v1-like"/>
    <property type="match status" value="1"/>
</dbReference>
<reference evidence="3 4" key="1">
    <citation type="submission" date="2021-03" db="EMBL/GenBank/DDBJ databases">
        <title>Paenibacillus artemisicola MWE-103 whole genome sequence.</title>
        <authorList>
            <person name="Ham Y.J."/>
        </authorList>
    </citation>
    <scope>NUCLEOTIDE SEQUENCE [LARGE SCALE GENOMIC DNA]</scope>
    <source>
        <strain evidence="3 4">MWE-103</strain>
    </source>
</reference>
<dbReference type="InterPro" id="IPR013538">
    <property type="entry name" value="ASHA1/2-like_C"/>
</dbReference>
<evidence type="ECO:0000313" key="3">
    <source>
        <dbReference type="EMBL" id="MBO7745900.1"/>
    </source>
</evidence>
<organism evidence="3 4">
    <name type="scientific">Paenibacillus artemisiicola</name>
    <dbReference type="NCBI Taxonomy" id="1172618"/>
    <lineage>
        <taxon>Bacteria</taxon>
        <taxon>Bacillati</taxon>
        <taxon>Bacillota</taxon>
        <taxon>Bacilli</taxon>
        <taxon>Bacillales</taxon>
        <taxon>Paenibacillaceae</taxon>
        <taxon>Paenibacillus</taxon>
    </lineage>
</organism>
<comment type="similarity">
    <text evidence="1">Belongs to the AHA1 family.</text>
</comment>
<dbReference type="Gene3D" id="3.30.530.20">
    <property type="match status" value="1"/>
</dbReference>
<dbReference type="CDD" id="cd07814">
    <property type="entry name" value="SRPBCC_CalC_Aha1-like"/>
    <property type="match status" value="1"/>
</dbReference>
<dbReference type="RefSeq" id="WP_208848722.1">
    <property type="nucleotide sequence ID" value="NZ_JAGGDJ010000013.1"/>
</dbReference>
<dbReference type="Proteomes" id="UP000670947">
    <property type="component" value="Unassembled WGS sequence"/>
</dbReference>
<evidence type="ECO:0000256" key="1">
    <source>
        <dbReference type="ARBA" id="ARBA00006817"/>
    </source>
</evidence>
<dbReference type="EMBL" id="JAGGDJ010000013">
    <property type="protein sequence ID" value="MBO7745900.1"/>
    <property type="molecule type" value="Genomic_DNA"/>
</dbReference>
<dbReference type="Pfam" id="PF08327">
    <property type="entry name" value="AHSA1"/>
    <property type="match status" value="1"/>
</dbReference>
<accession>A0ABS3WCP8</accession>
<proteinExistence type="inferred from homology"/>
<name>A0ABS3WCP8_9BACL</name>
<protein>
    <submittedName>
        <fullName evidence="3">SRPBCC domain-containing protein</fullName>
    </submittedName>
</protein>
<keyword evidence="4" id="KW-1185">Reference proteome</keyword>
<dbReference type="InterPro" id="IPR023393">
    <property type="entry name" value="START-like_dom_sf"/>
</dbReference>
<feature type="domain" description="Activator of Hsp90 ATPase homologue 1/2-like C-terminal" evidence="2">
    <location>
        <begin position="22"/>
        <end position="169"/>
    </location>
</feature>
<gene>
    <name evidence="3" type="ORF">I8J29_16965</name>
</gene>
<evidence type="ECO:0000313" key="4">
    <source>
        <dbReference type="Proteomes" id="UP000670947"/>
    </source>
</evidence>
<evidence type="ECO:0000259" key="2">
    <source>
        <dbReference type="Pfam" id="PF08327"/>
    </source>
</evidence>